<protein>
    <submittedName>
        <fullName evidence="5">DNA-binding GntR family transcriptional regulator</fullName>
    </submittedName>
</protein>
<dbReference type="SMART" id="SM00895">
    <property type="entry name" value="FCD"/>
    <property type="match status" value="1"/>
</dbReference>
<dbReference type="Gene3D" id="1.10.10.10">
    <property type="entry name" value="Winged helix-like DNA-binding domain superfamily/Winged helix DNA-binding domain"/>
    <property type="match status" value="2"/>
</dbReference>
<keyword evidence="1" id="KW-0805">Transcription regulation</keyword>
<dbReference type="GO" id="GO:0003677">
    <property type="term" value="F:DNA binding"/>
    <property type="evidence" value="ECO:0007669"/>
    <property type="project" value="UniProtKB-KW"/>
</dbReference>
<dbReference type="InterPro" id="IPR000524">
    <property type="entry name" value="Tscrpt_reg_HTH_GntR"/>
</dbReference>
<dbReference type="CDD" id="cd07377">
    <property type="entry name" value="WHTH_GntR"/>
    <property type="match status" value="1"/>
</dbReference>
<dbReference type="InterPro" id="IPR036390">
    <property type="entry name" value="WH_DNA-bd_sf"/>
</dbReference>
<dbReference type="GO" id="GO:0003700">
    <property type="term" value="F:DNA-binding transcription factor activity"/>
    <property type="evidence" value="ECO:0007669"/>
    <property type="project" value="InterPro"/>
</dbReference>
<dbReference type="EMBL" id="JACIIX010000002">
    <property type="protein sequence ID" value="MBB6209310.1"/>
    <property type="molecule type" value="Genomic_DNA"/>
</dbReference>
<gene>
    <name evidence="5" type="ORF">FHS48_000712</name>
</gene>
<dbReference type="SMART" id="SM00345">
    <property type="entry name" value="HTH_GNTR"/>
    <property type="match status" value="2"/>
</dbReference>
<sequence>MTDLPPKRSSSLQQELARQIMALIRAGEWGEGERLPEQTLSRRLEVSRTPVRFALKILEQNGVLRQEPGRGFVLVQAVGDIGPAEADLPTPQSEDLYQRMVADRSTGRLGSDVSEAELAERYATAKGIVRRVLLRLAAEGLATRQRGHGWKFAETLETEAAVDESYAFRITIECGALRQPGFRVEPEALHALRQAQRALLKAAPDTISREVWFQANSAFHETLVAWSNNRFFLQAMRQQNSLRRMQEYAGFSRLSPLWIRRSCEGKLRILDALEEGDVQFAEALLRRQLELASRDLLTDPDA</sequence>
<accession>A0A7X0DKV3</accession>
<dbReference type="InterPro" id="IPR011711">
    <property type="entry name" value="GntR_C"/>
</dbReference>
<dbReference type="Gene3D" id="1.20.120.530">
    <property type="entry name" value="GntR ligand-binding domain-like"/>
    <property type="match status" value="1"/>
</dbReference>
<evidence type="ECO:0000256" key="2">
    <source>
        <dbReference type="ARBA" id="ARBA00023125"/>
    </source>
</evidence>
<evidence type="ECO:0000256" key="3">
    <source>
        <dbReference type="ARBA" id="ARBA00023163"/>
    </source>
</evidence>
<dbReference type="Proteomes" id="UP000544872">
    <property type="component" value="Unassembled WGS sequence"/>
</dbReference>
<keyword evidence="3" id="KW-0804">Transcription</keyword>
<comment type="caution">
    <text evidence="5">The sequence shown here is derived from an EMBL/GenBank/DDBJ whole genome shotgun (WGS) entry which is preliminary data.</text>
</comment>
<dbReference type="Pfam" id="PF07729">
    <property type="entry name" value="FCD"/>
    <property type="match status" value="1"/>
</dbReference>
<dbReference type="InterPro" id="IPR008920">
    <property type="entry name" value="TF_FadR/GntR_C"/>
</dbReference>
<dbReference type="PROSITE" id="PS50949">
    <property type="entry name" value="HTH_GNTR"/>
    <property type="match status" value="1"/>
</dbReference>
<dbReference type="SUPFAM" id="SSF48008">
    <property type="entry name" value="GntR ligand-binding domain-like"/>
    <property type="match status" value="1"/>
</dbReference>
<dbReference type="Pfam" id="PF00392">
    <property type="entry name" value="GntR"/>
    <property type="match status" value="2"/>
</dbReference>
<evidence type="ECO:0000313" key="6">
    <source>
        <dbReference type="Proteomes" id="UP000544872"/>
    </source>
</evidence>
<keyword evidence="2 5" id="KW-0238">DNA-binding</keyword>
<name>A0A7X0DKV3_NOVIT</name>
<dbReference type="SUPFAM" id="SSF46785">
    <property type="entry name" value="Winged helix' DNA-binding domain"/>
    <property type="match status" value="2"/>
</dbReference>
<dbReference type="RefSeq" id="WP_184261494.1">
    <property type="nucleotide sequence ID" value="NZ_JACIIX010000002.1"/>
</dbReference>
<proteinExistence type="predicted"/>
<dbReference type="AlphaFoldDB" id="A0A7X0DKV3"/>
<keyword evidence="6" id="KW-1185">Reference proteome</keyword>
<dbReference type="PANTHER" id="PTHR43537:SF5">
    <property type="entry name" value="UXU OPERON TRANSCRIPTIONAL REGULATOR"/>
    <property type="match status" value="1"/>
</dbReference>
<feature type="domain" description="HTH gntR-type" evidence="4">
    <location>
        <begin position="10"/>
        <end position="77"/>
    </location>
</feature>
<dbReference type="PANTHER" id="PTHR43537">
    <property type="entry name" value="TRANSCRIPTIONAL REGULATOR, GNTR FAMILY"/>
    <property type="match status" value="1"/>
</dbReference>
<organism evidence="5 6">
    <name type="scientific">Novispirillum itersonii</name>
    <name type="common">Aquaspirillum itersonii</name>
    <dbReference type="NCBI Taxonomy" id="189"/>
    <lineage>
        <taxon>Bacteria</taxon>
        <taxon>Pseudomonadati</taxon>
        <taxon>Pseudomonadota</taxon>
        <taxon>Alphaproteobacteria</taxon>
        <taxon>Rhodospirillales</taxon>
        <taxon>Novispirillaceae</taxon>
        <taxon>Novispirillum</taxon>
    </lineage>
</organism>
<evidence type="ECO:0000256" key="1">
    <source>
        <dbReference type="ARBA" id="ARBA00023015"/>
    </source>
</evidence>
<reference evidence="5 6" key="1">
    <citation type="submission" date="2020-08" db="EMBL/GenBank/DDBJ databases">
        <title>Genomic Encyclopedia of Type Strains, Phase IV (KMG-IV): sequencing the most valuable type-strain genomes for metagenomic binning, comparative biology and taxonomic classification.</title>
        <authorList>
            <person name="Goeker M."/>
        </authorList>
    </citation>
    <scope>NUCLEOTIDE SEQUENCE [LARGE SCALE GENOMIC DNA]</scope>
    <source>
        <strain evidence="5 6">DSM 11590</strain>
    </source>
</reference>
<evidence type="ECO:0000313" key="5">
    <source>
        <dbReference type="EMBL" id="MBB6209310.1"/>
    </source>
</evidence>
<evidence type="ECO:0000259" key="4">
    <source>
        <dbReference type="PROSITE" id="PS50949"/>
    </source>
</evidence>
<dbReference type="InterPro" id="IPR036388">
    <property type="entry name" value="WH-like_DNA-bd_sf"/>
</dbReference>